<keyword evidence="4 7" id="KW-0812">Transmembrane</keyword>
<comment type="similarity">
    <text evidence="2">Belongs to the VirD4/TraG family.</text>
</comment>
<dbReference type="InterPro" id="IPR051539">
    <property type="entry name" value="T4SS-coupling_protein"/>
</dbReference>
<evidence type="ECO:0000313" key="8">
    <source>
        <dbReference type="EMBL" id="SEM75215.1"/>
    </source>
</evidence>
<dbReference type="InterPro" id="IPR027417">
    <property type="entry name" value="P-loop_NTPase"/>
</dbReference>
<dbReference type="Proteomes" id="UP000199158">
    <property type="component" value="Unassembled WGS sequence"/>
</dbReference>
<evidence type="ECO:0000256" key="5">
    <source>
        <dbReference type="ARBA" id="ARBA00022989"/>
    </source>
</evidence>
<evidence type="ECO:0000256" key="1">
    <source>
        <dbReference type="ARBA" id="ARBA00004651"/>
    </source>
</evidence>
<evidence type="ECO:0000313" key="9">
    <source>
        <dbReference type="Proteomes" id="UP000199158"/>
    </source>
</evidence>
<evidence type="ECO:0000256" key="7">
    <source>
        <dbReference type="SAM" id="Phobius"/>
    </source>
</evidence>
<comment type="subcellular location">
    <subcellularLocation>
        <location evidence="1">Cell membrane</location>
        <topology evidence="1">Multi-pass membrane protein</topology>
    </subcellularLocation>
</comment>
<sequence length="612" mass="68605">MFYGMDKVEKRIALSLFFVFFYIASTWILNLPVHGLKNIGMVAFLITIPKHWYIKLFLSAAMTLLMSWLPNYDLKNIKAKEAGDGQYGKARWATEKEIREYNAVLPMGKEKESGFVLGRTDKGEWIVDTSDMSALLIGPPGCGKTTRNILPTIMYNAIVNKKTNGKGASMIVTDLKGDAIRLCGTFLEKHGYNIVYLNLREPFKSYNFNLLNNVNKNMHAYRNATNERDKLIAYGKAERYAKILAQSIVYNIDTQNTSDASAYFNETAQGLITGIILLVSEYAVNEDEKHILSVFNLIIDLNGTVDSDAANPNQKNKLQELLEHIDNPRIKQYVGPAMSADFRSSMNIFSSALGKLVGLIDAEMEQMISKHSPEIDDVSFIDTPTAVFIICPDENPTRYFFGTLFLRYFLNDLIEQARTNGTGVLPRQVLCLWDEFGNMPTIKNVDVLFSAARSAGIRIMPALQSLAQLQKSYNQTTAKIIRETCQITVTTYVAPQAYDSAKEISQILDNHTVQSGSVSMGKGGSQTVQMMAKPLLSAGEIIRIPFGEYIIIKSGGCPPMRTKLPYYADYLPKMENYNLNRRNEVSPIARMSTEDIKSIANTQFELTKGMFG</sequence>
<dbReference type="EMBL" id="FOCG01000001">
    <property type="protein sequence ID" value="SEM75215.1"/>
    <property type="molecule type" value="Genomic_DNA"/>
</dbReference>
<gene>
    <name evidence="8" type="ORF">SAMN05216180_1590</name>
</gene>
<keyword evidence="5 7" id="KW-1133">Transmembrane helix</keyword>
<keyword evidence="3" id="KW-1003">Cell membrane</keyword>
<protein>
    <submittedName>
        <fullName evidence="8">Type IV secretion system protein VirD4</fullName>
    </submittedName>
</protein>
<dbReference type="PANTHER" id="PTHR37937:SF1">
    <property type="entry name" value="CONJUGATIVE TRANSFER: DNA TRANSPORT"/>
    <property type="match status" value="1"/>
</dbReference>
<organism evidence="8 9">
    <name type="scientific">Hydrogenoanaerobacterium saccharovorans</name>
    <dbReference type="NCBI Taxonomy" id="474960"/>
    <lineage>
        <taxon>Bacteria</taxon>
        <taxon>Bacillati</taxon>
        <taxon>Bacillota</taxon>
        <taxon>Clostridia</taxon>
        <taxon>Eubacteriales</taxon>
        <taxon>Oscillospiraceae</taxon>
        <taxon>Hydrogenoanaerobacterium</taxon>
    </lineage>
</organism>
<reference evidence="8 9" key="1">
    <citation type="submission" date="2016-10" db="EMBL/GenBank/DDBJ databases">
        <authorList>
            <person name="de Groot N.N."/>
        </authorList>
    </citation>
    <scope>NUCLEOTIDE SEQUENCE [LARGE SCALE GENOMIC DNA]</scope>
    <source>
        <strain evidence="8 9">CGMCC 1.5070</strain>
    </source>
</reference>
<dbReference type="SUPFAM" id="SSF52540">
    <property type="entry name" value="P-loop containing nucleoside triphosphate hydrolases"/>
    <property type="match status" value="1"/>
</dbReference>
<keyword evidence="9" id="KW-1185">Reference proteome</keyword>
<evidence type="ECO:0000256" key="4">
    <source>
        <dbReference type="ARBA" id="ARBA00022692"/>
    </source>
</evidence>
<evidence type="ECO:0000256" key="2">
    <source>
        <dbReference type="ARBA" id="ARBA00008806"/>
    </source>
</evidence>
<dbReference type="InterPro" id="IPR003688">
    <property type="entry name" value="TraG/VirD4"/>
</dbReference>
<dbReference type="Gene3D" id="3.40.50.300">
    <property type="entry name" value="P-loop containing nucleotide triphosphate hydrolases"/>
    <property type="match status" value="1"/>
</dbReference>
<evidence type="ECO:0000256" key="3">
    <source>
        <dbReference type="ARBA" id="ARBA00022475"/>
    </source>
</evidence>
<proteinExistence type="inferred from homology"/>
<dbReference type="Pfam" id="PF02534">
    <property type="entry name" value="T4SS-DNA_transf"/>
    <property type="match status" value="1"/>
</dbReference>
<name>A0A1H8AX26_9FIRM</name>
<keyword evidence="6 7" id="KW-0472">Membrane</keyword>
<feature type="transmembrane region" description="Helical" evidence="7">
    <location>
        <begin position="12"/>
        <end position="32"/>
    </location>
</feature>
<evidence type="ECO:0000256" key="6">
    <source>
        <dbReference type="ARBA" id="ARBA00023136"/>
    </source>
</evidence>
<dbReference type="AlphaFoldDB" id="A0A1H8AX26"/>
<dbReference type="CDD" id="cd01127">
    <property type="entry name" value="TrwB_TraG_TraD_VirD4"/>
    <property type="match status" value="1"/>
</dbReference>
<dbReference type="PANTHER" id="PTHR37937">
    <property type="entry name" value="CONJUGATIVE TRANSFER: DNA TRANSPORT"/>
    <property type="match status" value="1"/>
</dbReference>
<dbReference type="STRING" id="474960.SAMN05216180_1590"/>
<dbReference type="GO" id="GO:0005886">
    <property type="term" value="C:plasma membrane"/>
    <property type="evidence" value="ECO:0007669"/>
    <property type="project" value="UniProtKB-SubCell"/>
</dbReference>
<dbReference type="OrthoDB" id="9766496at2"/>
<accession>A0A1H8AX26</accession>